<keyword evidence="2" id="KW-1185">Reference proteome</keyword>
<sequence>MNRRRRPEAVNEEPLAARLWSGSSAVEAVAAGLRVGGRSSLSGCVYISPNGEKWTELDADAKPAVQEVMDVEGVHLEEGTPGPPRGEVAELSLSFQGYVAELRQCQSKLRSTQMPQNGRNAPEGKDCNTDLYKATIV</sequence>
<accession>A0A4Z2HPU5</accession>
<dbReference type="Proteomes" id="UP000314294">
    <property type="component" value="Unassembled WGS sequence"/>
</dbReference>
<name>A0A4Z2HPU5_9TELE</name>
<proteinExistence type="predicted"/>
<evidence type="ECO:0000313" key="2">
    <source>
        <dbReference type="Proteomes" id="UP000314294"/>
    </source>
</evidence>
<comment type="caution">
    <text evidence="1">The sequence shown here is derived from an EMBL/GenBank/DDBJ whole genome shotgun (WGS) entry which is preliminary data.</text>
</comment>
<protein>
    <submittedName>
        <fullName evidence="1">Uncharacterized protein</fullName>
    </submittedName>
</protein>
<gene>
    <name evidence="1" type="ORF">EYF80_021835</name>
</gene>
<dbReference type="EMBL" id="SRLO01000197">
    <property type="protein sequence ID" value="TNN67866.1"/>
    <property type="molecule type" value="Genomic_DNA"/>
</dbReference>
<reference evidence="1 2" key="1">
    <citation type="submission" date="2019-03" db="EMBL/GenBank/DDBJ databases">
        <title>First draft genome of Liparis tanakae, snailfish: a comprehensive survey of snailfish specific genes.</title>
        <authorList>
            <person name="Kim W."/>
            <person name="Song I."/>
            <person name="Jeong J.-H."/>
            <person name="Kim D."/>
            <person name="Kim S."/>
            <person name="Ryu S."/>
            <person name="Song J.Y."/>
            <person name="Lee S.K."/>
        </authorList>
    </citation>
    <scope>NUCLEOTIDE SEQUENCE [LARGE SCALE GENOMIC DNA]</scope>
    <source>
        <tissue evidence="1">Muscle</tissue>
    </source>
</reference>
<dbReference type="AlphaFoldDB" id="A0A4Z2HPU5"/>
<organism evidence="1 2">
    <name type="scientific">Liparis tanakae</name>
    <name type="common">Tanaka's snailfish</name>
    <dbReference type="NCBI Taxonomy" id="230148"/>
    <lineage>
        <taxon>Eukaryota</taxon>
        <taxon>Metazoa</taxon>
        <taxon>Chordata</taxon>
        <taxon>Craniata</taxon>
        <taxon>Vertebrata</taxon>
        <taxon>Euteleostomi</taxon>
        <taxon>Actinopterygii</taxon>
        <taxon>Neopterygii</taxon>
        <taxon>Teleostei</taxon>
        <taxon>Neoteleostei</taxon>
        <taxon>Acanthomorphata</taxon>
        <taxon>Eupercaria</taxon>
        <taxon>Perciformes</taxon>
        <taxon>Cottioidei</taxon>
        <taxon>Cottales</taxon>
        <taxon>Liparidae</taxon>
        <taxon>Liparis</taxon>
    </lineage>
</organism>
<evidence type="ECO:0000313" key="1">
    <source>
        <dbReference type="EMBL" id="TNN67866.1"/>
    </source>
</evidence>